<evidence type="ECO:0000256" key="6">
    <source>
        <dbReference type="ARBA" id="ARBA00022871"/>
    </source>
</evidence>
<feature type="compositionally biased region" description="Polar residues" evidence="8">
    <location>
        <begin position="1059"/>
        <end position="1083"/>
    </location>
</feature>
<keyword evidence="4" id="KW-0963">Cytoplasm</keyword>
<keyword evidence="5" id="KW-0221">Differentiation</keyword>
<comment type="function">
    <text evidence="1">Important for normal spermatogenesis and male fertility. Specifically required for progression to the post-meiotic stages of spermatocyte development. Seems to be necessary for normal expression levels of a number of testis-expressed gene transcripts, although its role in this process is unclear.</text>
</comment>
<feature type="region of interest" description="Disordered" evidence="8">
    <location>
        <begin position="257"/>
        <end position="298"/>
    </location>
</feature>
<dbReference type="OrthoDB" id="8859650at2759"/>
<reference evidence="10" key="2">
    <citation type="submission" date="2025-09" db="UniProtKB">
        <authorList>
            <consortium name="Ensembl"/>
        </authorList>
    </citation>
    <scope>IDENTIFICATION</scope>
</reference>
<keyword evidence="11" id="KW-1185">Reference proteome</keyword>
<feature type="region of interest" description="Disordered" evidence="8">
    <location>
        <begin position="796"/>
        <end position="869"/>
    </location>
</feature>
<evidence type="ECO:0000313" key="10">
    <source>
        <dbReference type="Ensembl" id="ENSLLEP00000040957.1"/>
    </source>
</evidence>
<evidence type="ECO:0000256" key="3">
    <source>
        <dbReference type="ARBA" id="ARBA00016464"/>
    </source>
</evidence>
<reference evidence="10" key="1">
    <citation type="submission" date="2025-08" db="UniProtKB">
        <authorList>
            <consortium name="Ensembl"/>
        </authorList>
    </citation>
    <scope>IDENTIFICATION</scope>
</reference>
<keyword evidence="6" id="KW-0744">Spermatogenesis</keyword>
<dbReference type="InterPro" id="IPR029435">
    <property type="entry name" value="TOPAZ1_dom"/>
</dbReference>
<organism evidence="10 11">
    <name type="scientific">Leptobrachium leishanense</name>
    <name type="common">Leishan spiny toad</name>
    <dbReference type="NCBI Taxonomy" id="445787"/>
    <lineage>
        <taxon>Eukaryota</taxon>
        <taxon>Metazoa</taxon>
        <taxon>Chordata</taxon>
        <taxon>Craniata</taxon>
        <taxon>Vertebrata</taxon>
        <taxon>Euteleostomi</taxon>
        <taxon>Amphibia</taxon>
        <taxon>Batrachia</taxon>
        <taxon>Anura</taxon>
        <taxon>Pelobatoidea</taxon>
        <taxon>Megophryidae</taxon>
        <taxon>Leptobrachium</taxon>
    </lineage>
</organism>
<dbReference type="GO" id="GO:0005829">
    <property type="term" value="C:cytosol"/>
    <property type="evidence" value="ECO:0007669"/>
    <property type="project" value="UniProtKB-SubCell"/>
</dbReference>
<evidence type="ECO:0000313" key="11">
    <source>
        <dbReference type="Proteomes" id="UP000694569"/>
    </source>
</evidence>
<evidence type="ECO:0000256" key="4">
    <source>
        <dbReference type="ARBA" id="ARBA00022490"/>
    </source>
</evidence>
<feature type="compositionally biased region" description="Basic and acidic residues" evidence="8">
    <location>
        <begin position="279"/>
        <end position="292"/>
    </location>
</feature>
<evidence type="ECO:0000259" key="9">
    <source>
        <dbReference type="Pfam" id="PF14669"/>
    </source>
</evidence>
<proteinExistence type="predicted"/>
<accession>A0A8C5WIQ6</accession>
<feature type="region of interest" description="Disordered" evidence="8">
    <location>
        <begin position="59"/>
        <end position="78"/>
    </location>
</feature>
<dbReference type="GeneTree" id="ENSGT00390000012495"/>
<dbReference type="Ensembl" id="ENSLLET00000042613.1">
    <property type="protein sequence ID" value="ENSLLEP00000040957.1"/>
    <property type="gene ID" value="ENSLLEG00000026066.1"/>
</dbReference>
<dbReference type="PANTHER" id="PTHR35671:SF1">
    <property type="entry name" value="PROTEIN TOPAZ1"/>
    <property type="match status" value="1"/>
</dbReference>
<evidence type="ECO:0000256" key="7">
    <source>
        <dbReference type="ARBA" id="ARBA00031943"/>
    </source>
</evidence>
<evidence type="ECO:0000256" key="2">
    <source>
        <dbReference type="ARBA" id="ARBA00004514"/>
    </source>
</evidence>
<name>A0A8C5WIQ6_9ANUR</name>
<feature type="domain" description="Protein TOPAZ1" evidence="9">
    <location>
        <begin position="1445"/>
        <end position="1617"/>
    </location>
</feature>
<dbReference type="Pfam" id="PF14669">
    <property type="entry name" value="Asp_Glu_race_2"/>
    <property type="match status" value="1"/>
</dbReference>
<feature type="compositionally biased region" description="Basic and acidic residues" evidence="8">
    <location>
        <begin position="834"/>
        <end position="869"/>
    </location>
</feature>
<dbReference type="InterPro" id="IPR038952">
    <property type="entry name" value="TOPAZ1"/>
</dbReference>
<evidence type="ECO:0000256" key="1">
    <source>
        <dbReference type="ARBA" id="ARBA00002132"/>
    </source>
</evidence>
<dbReference type="GO" id="GO:0048137">
    <property type="term" value="P:spermatocyte division"/>
    <property type="evidence" value="ECO:0007669"/>
    <property type="project" value="TreeGrafter"/>
</dbReference>
<evidence type="ECO:0000256" key="5">
    <source>
        <dbReference type="ARBA" id="ARBA00022782"/>
    </source>
</evidence>
<feature type="compositionally biased region" description="Basic and acidic residues" evidence="8">
    <location>
        <begin position="1146"/>
        <end position="1165"/>
    </location>
</feature>
<feature type="region of interest" description="Disordered" evidence="8">
    <location>
        <begin position="1057"/>
        <end position="1088"/>
    </location>
</feature>
<comment type="subcellular location">
    <subcellularLocation>
        <location evidence="2">Cytoplasm</location>
        <location evidence="2">Cytosol</location>
    </subcellularLocation>
</comment>
<gene>
    <name evidence="10" type="primary">TOPAZ1</name>
</gene>
<dbReference type="PANTHER" id="PTHR35671">
    <property type="entry name" value="PROTEIN TOPAZ1"/>
    <property type="match status" value="1"/>
</dbReference>
<evidence type="ECO:0000256" key="8">
    <source>
        <dbReference type="SAM" id="MobiDB-lite"/>
    </source>
</evidence>
<protein>
    <recommendedName>
        <fullName evidence="3">Protein TOPAZ1</fullName>
    </recommendedName>
    <alternativeName>
        <fullName evidence="7">Testis- and ovary-specific PAZ domain-containing protein 1</fullName>
    </alternativeName>
</protein>
<dbReference type="GO" id="GO:0030154">
    <property type="term" value="P:cell differentiation"/>
    <property type="evidence" value="ECO:0007669"/>
    <property type="project" value="UniProtKB-KW"/>
</dbReference>
<feature type="region of interest" description="Disordered" evidence="8">
    <location>
        <begin position="1143"/>
        <end position="1166"/>
    </location>
</feature>
<sequence>MLALRSRRLLKDLPPVEGECDGNLDTQKVTCSTAVLGSNITQAKQSICSLLSSQMSSGNVNGEQAEVGRRNRGRKPKPKCEDFAKCDFAHGKVLERSVRGRGRPKNTDKNKLLVLVPVLPHGAPSHITGVDSGSLGQTQCKKRGRKPKFVIKAENEINCVAEGVELADRRKAVISQESLHFDVENAGVSVAPVSVVSCGKGQSRKRGRKAKQSVHVEITDKNVETGCVSDWENQHVKEEDVSTIDVGVHRVIKSSAQKEKTMPTANKAYDAANQLSESKASEDGETKTEEMKAPVSSCSKMKLRSSRKVCNEPGGMVAEQVNQGSELKSVQSSACASVLADSVSCMEKESMQLPSPASEEVTTNTCSASVNLPQKVKVPVVKLLKCRKLANCSDLIQTSLTDLQYVRDSCIAERKSDSISAKENENHIENLSAKGKERKSHKILKVKLDFCKKVKKISKSSRRVGVSNIQSLDCTDEEQKLKGPDETVCLQNTNMSSSCIDHLESLLADLNNNKKESTEQNLVNECQQNQTGNLIKDIGSLQHDQSCPKSPQNTLNGEMSNNESLDLSCSSPKVPLKEPEITCCAPTTQTVEDLVGNECIESSESDLFFCQRVIPFSGKHIWKCSCARTSIWSFSRKMPSNVESTDILGLDSERSLEIYCQDVKKLFDNHAPTNCIEVEDIKVVCKKRRLESNLEETQSRESNTSKYVKSYNLKSKNYEMVSNVLSCREEMAISPTISTVDKTVCSTEHKNQQKPDKPCLENGPDVASDQTHCNQPLSCVQNGKVEEIASYMVTERKTSRLKTRSHTPPSKRLPCSKSENVELTSPRRTKPSKCKKETGDLEPHSCTDLKNSRLTPDKLKNCQDDHHSESHPLELHQIIKVFKSPNFKIPLRKAKEDRKCKGLRMMDVKATYSEEHRSNLQMMEVMQKNLQAECSTSSVSLSPSCRPEYPCELPNVNSGMLHRPSKDRNSYASASRDELFSSDYEELTKVKIHSSSNEYSELDLPNTLTDTWVKLETHPQCKEMIKPKIPDVLKDYEDDILVIDVIQDDPDLFDCTSGERCTSSEQASPLSGGNSAHVSQSSLVLKEEQSPRASKSCIGRLDSQSGTCNDYFMKQIVGGINAYQNKCNTLIKESKEEIHSGWWAESEERQDQSNFESPRHRTKEEYPDECTSRLLKSEDSSYFSQHRFQPPALPVQMESQFDDRKPPCTYDCRPSANPIPAPDMMHADQYEKLKLDHNPTFQQQFLEQTVLPPGYCKFFFNTFRGCFRNPCLYYHIPQEYDEKLCIDLLTNLVKANHIFPLRRAVWVFCRYYQLYAPGVHYDSEMLTKLISPLIQWRLWQDVFDFLETCIASKILPSVDIVITLFEKLASAGYPAVVPTLMGIFHKLVECGMILLPLQIYQVITSMENLQASKHDIGVILESASRFPSPFPNHVLLCDVMAEIGRCKEARDWIKLATFYLNVCRGCDSLSNLMKVLGCTVEALKDFKDDHSDTPYCVFADTVYKDPLSEEVDQNALGRIGISIMYHYHRIALWTKGKRVLLKLRDLNIQFTLMKGAMGPESQVSRCHVVNTATEILLKCGHLTDAVWVLKASEWTINTAASPCDRIDVLTRHNVLCAIAQETLSKKMFSQCFEVLQHLPGLHDLQTGVEVSQYTIIFNKLLSSCIEHKSLGISSSVADFLVSKSIPINFLVLRELITALGQSSFWQRARTHFKCALSLGCFPTLKGNPYHNVLQLPCCLSDIEMLLSMEMFMVSNAVSIQSPGGSKQILQIVLKRTEDETMPHTDTYRLATDRLFKATRLSAPKLFIRHMKVNNLNEQVYVLEHMQCLKWLNENKKWAGKAWLFQ</sequence>
<dbReference type="Proteomes" id="UP000694569">
    <property type="component" value="Unplaced"/>
</dbReference>